<name>A0A1S2QBM9_9ACTN</name>
<dbReference type="Pfam" id="PF12680">
    <property type="entry name" value="SnoaL_2"/>
    <property type="match status" value="1"/>
</dbReference>
<evidence type="ECO:0000259" key="1">
    <source>
        <dbReference type="Pfam" id="PF12680"/>
    </source>
</evidence>
<proteinExistence type="predicted"/>
<protein>
    <recommendedName>
        <fullName evidence="1">SnoaL-like domain-containing protein</fullName>
    </recommendedName>
</protein>
<dbReference type="Proteomes" id="UP000179642">
    <property type="component" value="Unassembled WGS sequence"/>
</dbReference>
<organism evidence="2 3">
    <name type="scientific">Streptomyces monashensis</name>
    <dbReference type="NCBI Taxonomy" id="1678012"/>
    <lineage>
        <taxon>Bacteria</taxon>
        <taxon>Bacillati</taxon>
        <taxon>Actinomycetota</taxon>
        <taxon>Actinomycetes</taxon>
        <taxon>Kitasatosporales</taxon>
        <taxon>Streptomycetaceae</taxon>
        <taxon>Streptomyces</taxon>
    </lineage>
</organism>
<comment type="caution">
    <text evidence="2">The sequence shown here is derived from an EMBL/GenBank/DDBJ whole genome shotgun (WGS) entry which is preliminary data.</text>
</comment>
<gene>
    <name evidence="2" type="ORF">BIV23_21945</name>
</gene>
<evidence type="ECO:0000313" key="2">
    <source>
        <dbReference type="EMBL" id="OIK03549.1"/>
    </source>
</evidence>
<sequence length="137" mass="14629">MTTTTRRTAAPTPATGIALFERWTALWNGDFSDPEAFLAPGFRIRFANEPERGAATDAVHGPAGIVGLISGFRAQRPDLVYAVDGTPLVDTGLGRVACCWHVTGADGLRKSGIDLLEVTDGRIATVWSVTGLRRFAD</sequence>
<dbReference type="SUPFAM" id="SSF54427">
    <property type="entry name" value="NTF2-like"/>
    <property type="match status" value="1"/>
</dbReference>
<accession>A0A1S2QBM9</accession>
<feature type="domain" description="SnoaL-like" evidence="1">
    <location>
        <begin position="24"/>
        <end position="124"/>
    </location>
</feature>
<dbReference type="EMBL" id="MLYO01000035">
    <property type="protein sequence ID" value="OIK03549.1"/>
    <property type="molecule type" value="Genomic_DNA"/>
</dbReference>
<reference evidence="2 3" key="1">
    <citation type="submission" date="2016-10" db="EMBL/GenBank/DDBJ databases">
        <title>Genome sequence of Streptomyces sp. MUSC 1.</title>
        <authorList>
            <person name="Lee L.-H."/>
            <person name="Ser H.-L."/>
            <person name="Law J.W.-F."/>
        </authorList>
    </citation>
    <scope>NUCLEOTIDE SEQUENCE [LARGE SCALE GENOMIC DNA]</scope>
    <source>
        <strain evidence="2 3">MUSC 1</strain>
    </source>
</reference>
<evidence type="ECO:0000313" key="3">
    <source>
        <dbReference type="Proteomes" id="UP000179642"/>
    </source>
</evidence>
<dbReference type="Gene3D" id="3.10.450.50">
    <property type="match status" value="1"/>
</dbReference>
<dbReference type="RefSeq" id="WP_071382618.1">
    <property type="nucleotide sequence ID" value="NZ_MLYO01000035.1"/>
</dbReference>
<dbReference type="InterPro" id="IPR037401">
    <property type="entry name" value="SnoaL-like"/>
</dbReference>
<keyword evidence="3" id="KW-1185">Reference proteome</keyword>
<dbReference type="InterPro" id="IPR032710">
    <property type="entry name" value="NTF2-like_dom_sf"/>
</dbReference>
<dbReference type="AlphaFoldDB" id="A0A1S2QBM9"/>